<dbReference type="OMA" id="WEGCNGR"/>
<comment type="caution">
    <text evidence="2">The sequence shown here is derived from an EMBL/GenBank/DDBJ whole genome shotgun (WGS) entry which is preliminary data.</text>
</comment>
<gene>
    <name evidence="2" type="ORF">TGVEG_217940</name>
</gene>
<dbReference type="Proteomes" id="UP000002226">
    <property type="component" value="Unassembled WGS sequence"/>
</dbReference>
<feature type="region of interest" description="Disordered" evidence="1">
    <location>
        <begin position="679"/>
        <end position="709"/>
    </location>
</feature>
<organism evidence="2 3">
    <name type="scientific">Toxoplasma gondii (strain ATCC 50861 / VEG)</name>
    <dbReference type="NCBI Taxonomy" id="432359"/>
    <lineage>
        <taxon>Eukaryota</taxon>
        <taxon>Sar</taxon>
        <taxon>Alveolata</taxon>
        <taxon>Apicomplexa</taxon>
        <taxon>Conoidasida</taxon>
        <taxon>Coccidia</taxon>
        <taxon>Eucoccidiorida</taxon>
        <taxon>Eimeriorina</taxon>
        <taxon>Sarcocystidae</taxon>
        <taxon>Toxoplasma</taxon>
    </lineage>
</organism>
<dbReference type="VEuPathDB" id="ToxoDB:TGVEG_217940"/>
<sequence length="1500" mass="161018">MQLDFCYIHIPRQIQQDDEDALVFLHNDSDLPATYSWQAVSLAAAEGNTSASCPAAAPSYMSVSYSQGSVGELKPLAIRFRPESGTLAPRSHQAIRLDVVAHKVAPQLQAAAACFISGLLNPLYFKVETPCRGLQMKLAVLDETRWKRGLLLEPQQKTNHGYSTAPATSIRASNDTALVAEPMSVDEGISRFRNPAVCLPELLPDCDQLHAAGLALPRQIEMKDSWEGCNGRPIIMDPIRIDDLTPEEPKLFYLVLSNACYIPATFCISAARFAAVPVDCGTPEHAVRQGEDTKRTATLQVKETQLPGDGLSFREIPAAVRSIQSRTQRSMQERRNTIAALPPTQEGAVYWCHEAGDVRGLPLEVERVSSRQNKAAIDANYNLRQVLHRYVSHSITSTREPPSSKVTPLLNCDAFFGAPGYLSAAGQEHCAAATEEKRRALLLRGGNGFTVMTSPAAGRLPAHSTRCICIEFLTDMPGTFEDTLILELQAHPFRSSFFAESDVAAHSSFRQTLKLQVHFPLHVSSVGNSLLFAPCQPALDVTAEPCPLLSVSSCIVSSRLMARVSAKVSNASRLSVRKSAIQTAIPLNSVAAAAAGAAGAAAWRSDQQVLYNADRQAQRAVVLSGNCGGFSPKTTRVDSGSILSSPILPPVGIFKVFNRGSRDMSMNWQVFDLDAWDKQSREHARAPPEATEPGVATRAAEQTAAAEAAAGMELCPELQTQRGTEPATGVAAPTAESCRIPRGGPAQQKSNSEAVSFDIATAAYPGATLGGADGGRANSPPSGDQAGWQFSASVEGDHARQGKEAIGQQGGDAAADTGEQQGPLVESHGRENERDTPVEEAERDTVDVAKDRGCDTRLNRSVTTLVPPNDCAIENVLQNVRASMQASIWVDGIQHNGTELGKAPRVVVSPEQCVVKAKSTRTFRITFDGVQGTADKRRFRLVGTGSHVDRTGSHASVSDPAGLLGPPAGSCGRKSGSSASSCSDRATWGSVERVPNACSIAASQATRQRRSAHDNQPANEVANLPAGLPEESDDEEEDAWCGDSAHPVSALGGEQVSATSAVISTLARDAPQVNCGKRSGRSIDEPNDGEGTVGGTLSARAPVEPAQACNGEAQRVRDRQFPRNGDRTAGILLPNESILVLDVNASFHEPRVVVEQSQEDVHPDSDGKKSFDMHIETGSSPNSHCRETDPLCTFTATPSSVVGASPSSTNGETDLKCYHPINHSRRQDTLRHTVYLQNPLPCDVHVKFHTEGNYFSITEIKVDRNSAVGEPYNPRAGEAMTLRPGQSGKLHLRFEPPPLSFWSTPPLTVFRAFLVASFPSAPSNTRAQRWPLAAFCRQPAVRLQESTGDVHSRSIPVSGYDYPMDVVTPLAYKPSLFRVSFGRVHLAARKAVKRTVVLSNSSLVLAKWSISHLPRDTTCAMGATRPPFPSTSGHRKTRTGNSSQLTLCNNTEMPADDASAFRFDIRDGVLEPCNNGSVGSFPKEVSSGKGESHSIAIFFK</sequence>
<dbReference type="STRING" id="432359.V4Z1D1"/>
<feature type="region of interest" description="Disordered" evidence="1">
    <location>
        <begin position="721"/>
        <end position="752"/>
    </location>
</feature>
<feature type="compositionally biased region" description="Low complexity" evidence="1">
    <location>
        <begin position="968"/>
        <end position="986"/>
    </location>
</feature>
<dbReference type="GO" id="GO:0015631">
    <property type="term" value="F:tubulin binding"/>
    <property type="evidence" value="ECO:0007669"/>
    <property type="project" value="TreeGrafter"/>
</dbReference>
<feature type="region of interest" description="Disordered" evidence="1">
    <location>
        <begin position="946"/>
        <end position="986"/>
    </location>
</feature>
<feature type="region of interest" description="Disordered" evidence="1">
    <location>
        <begin position="794"/>
        <end position="845"/>
    </location>
</feature>
<dbReference type="PaxDb" id="5811-TGME49_017930"/>
<name>V4Z1D1_TOXGV</name>
<dbReference type="eggNOG" id="ENOG502QYVE">
    <property type="taxonomic scope" value="Eukaryota"/>
</dbReference>
<evidence type="ECO:0000256" key="1">
    <source>
        <dbReference type="SAM" id="MobiDB-lite"/>
    </source>
</evidence>
<dbReference type="OrthoDB" id="2115465at2759"/>
<feature type="compositionally biased region" description="Acidic residues" evidence="1">
    <location>
        <begin position="1030"/>
        <end position="1040"/>
    </location>
</feature>
<evidence type="ECO:0000313" key="3">
    <source>
        <dbReference type="Proteomes" id="UP000002226"/>
    </source>
</evidence>
<dbReference type="GO" id="GO:0008285">
    <property type="term" value="P:negative regulation of cell population proliferation"/>
    <property type="evidence" value="ECO:0007669"/>
    <property type="project" value="InterPro"/>
</dbReference>
<feature type="compositionally biased region" description="Low complexity" evidence="1">
    <location>
        <begin position="804"/>
        <end position="822"/>
    </location>
</feature>
<protein>
    <submittedName>
        <fullName evidence="2">Uncharacterized protein</fullName>
    </submittedName>
</protein>
<dbReference type="InterPro" id="IPR033304">
    <property type="entry name" value="DLEC1"/>
</dbReference>
<feature type="region of interest" description="Disordered" evidence="1">
    <location>
        <begin position="1072"/>
        <end position="1106"/>
    </location>
</feature>
<feature type="region of interest" description="Disordered" evidence="1">
    <location>
        <begin position="1420"/>
        <end position="1449"/>
    </location>
</feature>
<feature type="compositionally biased region" description="Polar residues" evidence="1">
    <location>
        <begin position="1439"/>
        <end position="1449"/>
    </location>
</feature>
<accession>V4Z1D1</accession>
<feature type="region of interest" description="Disordered" evidence="1">
    <location>
        <begin position="1003"/>
        <end position="1048"/>
    </location>
</feature>
<reference evidence="2" key="1">
    <citation type="submission" date="2007-03" db="EMBL/GenBank/DDBJ databases">
        <authorList>
            <person name="Paulsen I."/>
        </authorList>
    </citation>
    <scope>NUCLEOTIDE SEQUENCE</scope>
    <source>
        <strain evidence="2">VEG</strain>
    </source>
</reference>
<dbReference type="GO" id="GO:0005929">
    <property type="term" value="C:cilium"/>
    <property type="evidence" value="ECO:0007669"/>
    <property type="project" value="TreeGrafter"/>
</dbReference>
<dbReference type="PANTHER" id="PTHR46348:SF1">
    <property type="entry name" value="DELETED IN LUNG AND ESOPHAGEAL CANCER PROTEIN 1"/>
    <property type="match status" value="1"/>
</dbReference>
<dbReference type="EMBL" id="AAYL02000082">
    <property type="protein sequence ID" value="ESS34059.1"/>
    <property type="molecule type" value="Genomic_DNA"/>
</dbReference>
<evidence type="ECO:0000313" key="2">
    <source>
        <dbReference type="EMBL" id="ESS34059.1"/>
    </source>
</evidence>
<dbReference type="PANTHER" id="PTHR46348">
    <property type="entry name" value="DELETED IN LUNG AND ESOPHAGEAL CANCER PROTEIN 1"/>
    <property type="match status" value="1"/>
</dbReference>
<dbReference type="GO" id="GO:0005737">
    <property type="term" value="C:cytoplasm"/>
    <property type="evidence" value="ECO:0007669"/>
    <property type="project" value="TreeGrafter"/>
</dbReference>
<feature type="compositionally biased region" description="Basic and acidic residues" evidence="1">
    <location>
        <begin position="827"/>
        <end position="837"/>
    </location>
</feature>
<keyword evidence="3" id="KW-1185">Reference proteome</keyword>
<feature type="compositionally biased region" description="Low complexity" evidence="1">
    <location>
        <begin position="696"/>
        <end position="709"/>
    </location>
</feature>
<proteinExistence type="predicted"/>